<feature type="compositionally biased region" description="Basic and acidic residues" evidence="2">
    <location>
        <begin position="162"/>
        <end position="185"/>
    </location>
</feature>
<keyword evidence="1" id="KW-0175">Coiled coil</keyword>
<reference evidence="3 4" key="1">
    <citation type="submission" date="2019-07" db="EMBL/GenBank/DDBJ databases">
        <title>Venturia inaequalis Genome Resource.</title>
        <authorList>
            <person name="Lichtner F.J."/>
        </authorList>
    </citation>
    <scope>NUCLEOTIDE SEQUENCE [LARGE SCALE GENOMIC DNA]</scope>
    <source>
        <strain evidence="3 4">DMI_063113</strain>
    </source>
</reference>
<feature type="coiled-coil region" evidence="1">
    <location>
        <begin position="956"/>
        <end position="983"/>
    </location>
</feature>
<feature type="compositionally biased region" description="Polar residues" evidence="2">
    <location>
        <begin position="544"/>
        <end position="558"/>
    </location>
</feature>
<feature type="region of interest" description="Disordered" evidence="2">
    <location>
        <begin position="1059"/>
        <end position="1119"/>
    </location>
</feature>
<feature type="compositionally biased region" description="Basic and acidic residues" evidence="2">
    <location>
        <begin position="106"/>
        <end position="117"/>
    </location>
</feature>
<organism evidence="3 4">
    <name type="scientific">Venturia inaequalis</name>
    <name type="common">Apple scab fungus</name>
    <dbReference type="NCBI Taxonomy" id="5025"/>
    <lineage>
        <taxon>Eukaryota</taxon>
        <taxon>Fungi</taxon>
        <taxon>Dikarya</taxon>
        <taxon>Ascomycota</taxon>
        <taxon>Pezizomycotina</taxon>
        <taxon>Dothideomycetes</taxon>
        <taxon>Pleosporomycetidae</taxon>
        <taxon>Venturiales</taxon>
        <taxon>Venturiaceae</taxon>
        <taxon>Venturia</taxon>
    </lineage>
</organism>
<evidence type="ECO:0000313" key="4">
    <source>
        <dbReference type="Proteomes" id="UP000490939"/>
    </source>
</evidence>
<feature type="compositionally biased region" description="Polar residues" evidence="2">
    <location>
        <begin position="791"/>
        <end position="808"/>
    </location>
</feature>
<feature type="compositionally biased region" description="Basic and acidic residues" evidence="2">
    <location>
        <begin position="1078"/>
        <end position="1093"/>
    </location>
</feature>
<dbReference type="EMBL" id="WNWR01000031">
    <property type="protein sequence ID" value="KAE9993375.1"/>
    <property type="molecule type" value="Genomic_DNA"/>
</dbReference>
<feature type="region of interest" description="Disordered" evidence="2">
    <location>
        <begin position="578"/>
        <end position="706"/>
    </location>
</feature>
<protein>
    <submittedName>
        <fullName evidence="3">Uncharacterized protein</fullName>
    </submittedName>
</protein>
<feature type="compositionally biased region" description="Basic and acidic residues" evidence="2">
    <location>
        <begin position="404"/>
        <end position="416"/>
    </location>
</feature>
<feature type="compositionally biased region" description="Basic residues" evidence="2">
    <location>
        <begin position="13"/>
        <end position="28"/>
    </location>
</feature>
<feature type="compositionally biased region" description="Polar residues" evidence="2">
    <location>
        <begin position="678"/>
        <end position="688"/>
    </location>
</feature>
<feature type="compositionally biased region" description="Polar residues" evidence="2">
    <location>
        <begin position="502"/>
        <end position="516"/>
    </location>
</feature>
<name>A0A8H3VSP3_VENIN</name>
<evidence type="ECO:0000313" key="3">
    <source>
        <dbReference type="EMBL" id="KAE9993375.1"/>
    </source>
</evidence>
<feature type="compositionally biased region" description="Acidic residues" evidence="2">
    <location>
        <begin position="1108"/>
        <end position="1119"/>
    </location>
</feature>
<comment type="caution">
    <text evidence="3">The sequence shown here is derived from an EMBL/GenBank/DDBJ whole genome shotgun (WGS) entry which is preliminary data.</text>
</comment>
<dbReference type="AlphaFoldDB" id="A0A8H3VSP3"/>
<accession>A0A8H3VSP3</accession>
<sequence length="1119" mass="123871">MQSQSTRPNSEHPRKKKRKNKKAMKRAKDRQPSHSLPVISTSQPEADSSNPPESLLNTSDEDGGQLELDQAFHIFDEEEDGRNEGKHYIAVDDCPNSGDNLGNSVRRSEETFSRKTEVVRPRLGDVISKMRREQIATSEETLAKSRGSKAYMSWRVKRAKAKATEAREREEEEYEISREPAREDSIVYNFLSSPSSNHETPPVEDATTSEGLTPIFGHKEPRNKRKQKAHLESSRKRRKAASELSLAEEDINTTEESIVAAHQDNNSQSEALRGHKSRIREPRSPSTIAHSSVPMVGDVVENADTLEEAADVLEVGSTLLKESNSPDSGRRDSARDATLLPYSAIQVPVTIDSGSHTTRLPASFQKPGGRFKQGRNYAGPHAQPGFDSHAEQTHPEPVASSTNDARHGLLRRERDLISSMNLQASQPPQDQILTPIKPPTTKTAPIFLDSDSDDDVEIISMKITEPNPKQSRSDLPPPSSTKNGLANKSRRPPKSDSVVPPRTQQIFTSPAKTLSQGRKKGPLGLGELPAHTRRPGITPATPAKTPSQTGKDGKQGQSGVEVLLSATKFTPTLVRRLLRTRPAPILVDDNLEEELTSPESSPGPGIAQMQIEIGPKETKFARQEPLPISISSDEDSNEDSPSRPNKRSVSELRLEYRSSMPDRSQKATAARPLPSQHGRLQTSQPVREQTSRRETMEQQEIWPEESRGELAQAAIDYLNAVPQNKQLPMDNTEMLNFLGEQPDFNKLCSQIKQSGRALSKPAFASAILSKLEPPVIEEPSSEIVDNRTEPSPRSQISTSVKHSPNISRKMTPGRVVDTPPSSALPKDSWNPKTKSRVYPEFPRGAATRGSPMGPERISLMSPAPSSSQNTPLEHTPKRRKIVEVASNRNATPIPSNSGVIIIDATASNLPNTPRLTSSQATHPQTRKDEVLSHIAERLLLHEGLEMLPQFIKFTTAKIVEEEYNLFNAEKAVAEREAEKATNSKAVRPPDFSVYKRLADWANREDETSGKRTAPTFKWTWSYSRVMDSSRKIRGRSTSVTLPSEQIAQATSQGQVLLLMPRKTRGRSTTPEMWINSRPGRDRADQDMHGKSVNDDDDDDSNGSSDAFFDAEENLSTETL</sequence>
<feature type="region of interest" description="Disordered" evidence="2">
    <location>
        <begin position="1"/>
        <end position="117"/>
    </location>
</feature>
<feature type="region of interest" description="Disordered" evidence="2">
    <location>
        <begin position="317"/>
        <end position="559"/>
    </location>
</feature>
<feature type="region of interest" description="Disordered" evidence="2">
    <location>
        <begin position="778"/>
        <end position="877"/>
    </location>
</feature>
<dbReference type="Proteomes" id="UP000490939">
    <property type="component" value="Unassembled WGS sequence"/>
</dbReference>
<feature type="compositionally biased region" description="Polar residues" evidence="2">
    <location>
        <begin position="190"/>
        <end position="199"/>
    </location>
</feature>
<evidence type="ECO:0000256" key="2">
    <source>
        <dbReference type="SAM" id="MobiDB-lite"/>
    </source>
</evidence>
<feature type="region of interest" description="Disordered" evidence="2">
    <location>
        <begin position="159"/>
        <end position="296"/>
    </location>
</feature>
<proteinExistence type="predicted"/>
<feature type="compositionally biased region" description="Polar residues" evidence="2">
    <location>
        <begin position="38"/>
        <end position="58"/>
    </location>
</feature>
<gene>
    <name evidence="3" type="ORF">EG327_005362</name>
</gene>
<evidence type="ECO:0000256" key="1">
    <source>
        <dbReference type="SAM" id="Coils"/>
    </source>
</evidence>
<keyword evidence="4" id="KW-1185">Reference proteome</keyword>
<feature type="compositionally biased region" description="Polar residues" evidence="2">
    <location>
        <begin position="418"/>
        <end position="432"/>
    </location>
</feature>
<feature type="compositionally biased region" description="Polar residues" evidence="2">
    <location>
        <begin position="863"/>
        <end position="872"/>
    </location>
</feature>